<reference evidence="2" key="1">
    <citation type="submission" date="2017-05" db="UniProtKB">
        <authorList>
            <consortium name="EnsemblMetazoa"/>
        </authorList>
    </citation>
    <scope>IDENTIFICATION</scope>
</reference>
<proteinExistence type="predicted"/>
<evidence type="ECO:0000313" key="2">
    <source>
        <dbReference type="EnsemblMetazoa" id="Aqu2.1.05544_001"/>
    </source>
</evidence>
<dbReference type="AlphaFoldDB" id="A0A1X7STS9"/>
<name>A0A1X7STS9_AMPQE</name>
<dbReference type="InParanoid" id="A0A1X7STS9"/>
<protein>
    <submittedName>
        <fullName evidence="2">Uncharacterized protein</fullName>
    </submittedName>
</protein>
<sequence>MNQVGTPTNNIGGNRDAILGELKEELEQIKLQQQQMLSQLYYISSVMQSPYFYYHTPSLPPYPSVNVLPPAPPPPHPSVNVLLHAPSPHPLIDIPPPHPSTSILPPTPHHTTNQHQQEGETSDTSLVRSPPPSRVNDNALDSAAINKAKLIPAAQTLEEHKNLITESKASTLAWKIAKTVSSAKRF</sequence>
<feature type="region of interest" description="Disordered" evidence="1">
    <location>
        <begin position="94"/>
        <end position="137"/>
    </location>
</feature>
<dbReference type="EnsemblMetazoa" id="Aqu2.1.05544_001">
    <property type="protein sequence ID" value="Aqu2.1.05544_001"/>
    <property type="gene ID" value="Aqu2.1.05544"/>
</dbReference>
<organism evidence="2">
    <name type="scientific">Amphimedon queenslandica</name>
    <name type="common">Sponge</name>
    <dbReference type="NCBI Taxonomy" id="400682"/>
    <lineage>
        <taxon>Eukaryota</taxon>
        <taxon>Metazoa</taxon>
        <taxon>Porifera</taxon>
        <taxon>Demospongiae</taxon>
        <taxon>Heteroscleromorpha</taxon>
        <taxon>Haplosclerida</taxon>
        <taxon>Niphatidae</taxon>
        <taxon>Amphimedon</taxon>
    </lineage>
</organism>
<evidence type="ECO:0000256" key="1">
    <source>
        <dbReference type="SAM" id="MobiDB-lite"/>
    </source>
</evidence>
<accession>A0A1X7STS9</accession>